<dbReference type="AlphaFoldDB" id="A0A5P6VP18"/>
<sequence>MIKWMKRLNQALPMLVLGILAYGLLVELIGVWFVSDKIRYTTGLLIGIACAVGMAIHISMIIEESVRIGQGHEKLLSFKSVMRYLVLCAIMITMTYFKLGNMFTALIGVLGLKVSAYAQPLLIKAFHINKVDKDIEREVLS</sequence>
<reference evidence="3" key="1">
    <citation type="submission" date="2019-08" db="EMBL/GenBank/DDBJ databases">
        <title>Complete Genome Sequence of the Polysaccharide-Degrading Rumen Bacterium Pseudobutyrivibrio xylanivorans MA3014.</title>
        <authorList>
            <person name="Palevich N."/>
            <person name="Maclean P.H."/>
            <person name="Kelly W.J."/>
            <person name="Leahy S.C."/>
            <person name="Rakonjac J."/>
            <person name="Attwood G.T."/>
        </authorList>
    </citation>
    <scope>NUCLEOTIDE SEQUENCE [LARGE SCALE GENOMIC DNA]</scope>
    <source>
        <strain evidence="3">MA3014</strain>
    </source>
</reference>
<feature type="transmembrane region" description="Helical" evidence="1">
    <location>
        <begin position="81"/>
        <end position="97"/>
    </location>
</feature>
<evidence type="ECO:0008006" key="4">
    <source>
        <dbReference type="Google" id="ProtNLM"/>
    </source>
</evidence>
<dbReference type="RefSeq" id="WP_151622595.1">
    <property type="nucleotide sequence ID" value="NZ_CP043028.1"/>
</dbReference>
<dbReference type="OrthoDB" id="1778891at2"/>
<dbReference type="KEGG" id="pxv:FXF36_04035"/>
<name>A0A5P6VP18_PSEXY</name>
<dbReference type="EMBL" id="CP043028">
    <property type="protein sequence ID" value="QFJ54098.1"/>
    <property type="molecule type" value="Genomic_DNA"/>
</dbReference>
<keyword evidence="1" id="KW-1133">Transmembrane helix</keyword>
<organism evidence="2 3">
    <name type="scientific">Pseudobutyrivibrio xylanivorans</name>
    <dbReference type="NCBI Taxonomy" id="185007"/>
    <lineage>
        <taxon>Bacteria</taxon>
        <taxon>Bacillati</taxon>
        <taxon>Bacillota</taxon>
        <taxon>Clostridia</taxon>
        <taxon>Lachnospirales</taxon>
        <taxon>Lachnospiraceae</taxon>
        <taxon>Pseudobutyrivibrio</taxon>
    </lineage>
</organism>
<feature type="transmembrane region" description="Helical" evidence="1">
    <location>
        <begin position="40"/>
        <end position="60"/>
    </location>
</feature>
<dbReference type="Proteomes" id="UP000327030">
    <property type="component" value="Chromosome 1"/>
</dbReference>
<accession>A0A5P6VP18</accession>
<feature type="transmembrane region" description="Helical" evidence="1">
    <location>
        <begin position="103"/>
        <end position="123"/>
    </location>
</feature>
<protein>
    <recommendedName>
        <fullName evidence="4">ATP synthase subunit I</fullName>
    </recommendedName>
</protein>
<gene>
    <name evidence="2" type="ORF">FXF36_04035</name>
</gene>
<evidence type="ECO:0000313" key="3">
    <source>
        <dbReference type="Proteomes" id="UP000327030"/>
    </source>
</evidence>
<keyword evidence="1" id="KW-0472">Membrane</keyword>
<keyword evidence="1" id="KW-0812">Transmembrane</keyword>
<evidence type="ECO:0000313" key="2">
    <source>
        <dbReference type="EMBL" id="QFJ54098.1"/>
    </source>
</evidence>
<feature type="transmembrane region" description="Helical" evidence="1">
    <location>
        <begin position="12"/>
        <end position="34"/>
    </location>
</feature>
<proteinExistence type="predicted"/>
<evidence type="ECO:0000256" key="1">
    <source>
        <dbReference type="SAM" id="Phobius"/>
    </source>
</evidence>